<accession>A0AAW1EG45</accession>
<evidence type="ECO:0000256" key="1">
    <source>
        <dbReference type="SAM" id="MobiDB-lite"/>
    </source>
</evidence>
<gene>
    <name evidence="3" type="ORF">VZT92_021255</name>
</gene>
<dbReference type="EMBL" id="JBCEZU010000329">
    <property type="protein sequence ID" value="KAK9521450.1"/>
    <property type="molecule type" value="Genomic_DNA"/>
</dbReference>
<dbReference type="Proteomes" id="UP001488805">
    <property type="component" value="Unassembled WGS sequence"/>
</dbReference>
<dbReference type="PANTHER" id="PTHR15503:SF36">
    <property type="entry name" value="RETROTRANSPOSON GAG-LIKE PROTEIN 5"/>
    <property type="match status" value="1"/>
</dbReference>
<reference evidence="3 4" key="1">
    <citation type="journal article" date="2024" name="Genome Biol. Evol.">
        <title>Chromosome-level genome assembly of the viviparous eelpout Zoarces viviparus.</title>
        <authorList>
            <person name="Fuhrmann N."/>
            <person name="Brasseur M.V."/>
            <person name="Bakowski C.E."/>
            <person name="Podsiadlowski L."/>
            <person name="Prost S."/>
            <person name="Krehenwinkel H."/>
            <person name="Mayer C."/>
        </authorList>
    </citation>
    <scope>NUCLEOTIDE SEQUENCE [LARGE SCALE GENOMIC DNA]</scope>
    <source>
        <strain evidence="3">NO-MEL_2022_Ind0_liver</strain>
    </source>
</reference>
<evidence type="ECO:0000313" key="3">
    <source>
        <dbReference type="EMBL" id="KAK9521450.1"/>
    </source>
</evidence>
<dbReference type="InterPro" id="IPR005162">
    <property type="entry name" value="Retrotrans_gag_dom"/>
</dbReference>
<organism evidence="3 4">
    <name type="scientific">Zoarces viviparus</name>
    <name type="common">Viviparous eelpout</name>
    <name type="synonym">Blennius viviparus</name>
    <dbReference type="NCBI Taxonomy" id="48416"/>
    <lineage>
        <taxon>Eukaryota</taxon>
        <taxon>Metazoa</taxon>
        <taxon>Chordata</taxon>
        <taxon>Craniata</taxon>
        <taxon>Vertebrata</taxon>
        <taxon>Euteleostomi</taxon>
        <taxon>Actinopterygii</taxon>
        <taxon>Neopterygii</taxon>
        <taxon>Teleostei</taxon>
        <taxon>Neoteleostei</taxon>
        <taxon>Acanthomorphata</taxon>
        <taxon>Eupercaria</taxon>
        <taxon>Perciformes</taxon>
        <taxon>Cottioidei</taxon>
        <taxon>Zoarcales</taxon>
        <taxon>Zoarcidae</taxon>
        <taxon>Zoarcinae</taxon>
        <taxon>Zoarces</taxon>
    </lineage>
</organism>
<name>A0AAW1EG45_ZOAVI</name>
<evidence type="ECO:0000313" key="4">
    <source>
        <dbReference type="Proteomes" id="UP001488805"/>
    </source>
</evidence>
<feature type="compositionally biased region" description="Low complexity" evidence="1">
    <location>
        <begin position="38"/>
        <end position="47"/>
    </location>
</feature>
<dbReference type="PANTHER" id="PTHR15503">
    <property type="entry name" value="LDOC1 RELATED"/>
    <property type="match status" value="1"/>
</dbReference>
<proteinExistence type="predicted"/>
<protein>
    <recommendedName>
        <fullName evidence="2">Retrotransposon gag domain-containing protein</fullName>
    </recommendedName>
</protein>
<sequence>MWLSHEQQLTFLAEAMSIRHERSMVSLHDHLMSLSAAAQGPAAATASSPPPRTSPGSDARLPPPERYSGAPGSCRPFLIQCSLAFELQPSAFPSERSRVAYIVSLLTSRAKDWGTAEWERQSLICASVQLFSEELLKVFNHATPGREVARGLFDLKQGGRSVADYSIEFRTIAAESNWNASSLLDAFYHGLSDCLKDELAARDLPAGLDELVALSIHIDGYLRERRRERGYSAAPSGRF</sequence>
<dbReference type="AlphaFoldDB" id="A0AAW1EG45"/>
<feature type="domain" description="Retrotransposon gag" evidence="2">
    <location>
        <begin position="102"/>
        <end position="192"/>
    </location>
</feature>
<feature type="region of interest" description="Disordered" evidence="1">
    <location>
        <begin position="38"/>
        <end position="68"/>
    </location>
</feature>
<dbReference type="Pfam" id="PF03732">
    <property type="entry name" value="Retrotrans_gag"/>
    <property type="match status" value="1"/>
</dbReference>
<dbReference type="InterPro" id="IPR032567">
    <property type="entry name" value="RTL1-rel"/>
</dbReference>
<comment type="caution">
    <text evidence="3">The sequence shown here is derived from an EMBL/GenBank/DDBJ whole genome shotgun (WGS) entry which is preliminary data.</text>
</comment>
<evidence type="ECO:0000259" key="2">
    <source>
        <dbReference type="Pfam" id="PF03732"/>
    </source>
</evidence>
<keyword evidence="4" id="KW-1185">Reference proteome</keyword>